<reference evidence="1 2" key="1">
    <citation type="submission" date="2018-06" db="EMBL/GenBank/DDBJ databases">
        <authorList>
            <consortium name="Pathogen Informatics"/>
            <person name="Doyle S."/>
        </authorList>
    </citation>
    <scope>NUCLEOTIDE SEQUENCE [LARGE SCALE GENOMIC DNA]</scope>
    <source>
        <strain evidence="1 2">NCTC10283</strain>
    </source>
</reference>
<proteinExistence type="predicted"/>
<accession>A0A376BLP5</accession>
<dbReference type="EMBL" id="UFSO01000002">
    <property type="protein sequence ID" value="SSY70578.1"/>
    <property type="molecule type" value="Genomic_DNA"/>
</dbReference>
<organism evidence="1 2">
    <name type="scientific">Alysiella crassa</name>
    <dbReference type="NCBI Taxonomy" id="153491"/>
    <lineage>
        <taxon>Bacteria</taxon>
        <taxon>Pseudomonadati</taxon>
        <taxon>Pseudomonadota</taxon>
        <taxon>Betaproteobacteria</taxon>
        <taxon>Neisseriales</taxon>
        <taxon>Neisseriaceae</taxon>
        <taxon>Alysiella</taxon>
    </lineage>
</organism>
<evidence type="ECO:0000313" key="1">
    <source>
        <dbReference type="EMBL" id="SSY70578.1"/>
    </source>
</evidence>
<gene>
    <name evidence="1" type="ORF">NCTC10283_00679</name>
</gene>
<name>A0A376BLP5_9NEIS</name>
<sequence length="204" mass="24420">MYRLSAYSAQTTSPPRRQVIEPREAQFHDPNFNPHIFFVENSIFQTYHLLKGDVKQVLCYHRKPCKHRKKVSRREIIHTSYGVDFRKTVHAQHRKQQRGISDKKIEFMLTHGKMYYINSSVHVRMTESECEYMKTEFLKRKHDEWKQVKSQEKFKLDCLTQNDLEYLKLLDELGSKNKAFTVVLTADTQTILTVYYSDTRLKRP</sequence>
<dbReference type="AlphaFoldDB" id="A0A376BLP5"/>
<dbReference type="RefSeq" id="WP_034295277.1">
    <property type="nucleotide sequence ID" value="NZ_CP091519.2"/>
</dbReference>
<evidence type="ECO:0000313" key="2">
    <source>
        <dbReference type="Proteomes" id="UP000254209"/>
    </source>
</evidence>
<dbReference type="Proteomes" id="UP000254209">
    <property type="component" value="Unassembled WGS sequence"/>
</dbReference>
<keyword evidence="2" id="KW-1185">Reference proteome</keyword>
<protein>
    <submittedName>
        <fullName evidence="1">Uncharacterized protein</fullName>
    </submittedName>
</protein>